<evidence type="ECO:0000256" key="6">
    <source>
        <dbReference type="ARBA" id="ARBA00022840"/>
    </source>
</evidence>
<keyword evidence="11" id="KW-1185">Reference proteome</keyword>
<dbReference type="PANTHER" id="PTHR43033">
    <property type="entry name" value="TRNA(ILE)-LYSIDINE SYNTHASE-RELATED"/>
    <property type="match status" value="1"/>
</dbReference>
<comment type="domain">
    <text evidence="8">The N-terminal region contains the highly conserved SGGXDS motif, predicted to be a P-loop motif involved in ATP binding.</text>
</comment>
<dbReference type="AlphaFoldDB" id="A0A8J6JBJ4"/>
<dbReference type="PANTHER" id="PTHR43033:SF1">
    <property type="entry name" value="TRNA(ILE)-LYSIDINE SYNTHASE-RELATED"/>
    <property type="match status" value="1"/>
</dbReference>
<dbReference type="Pfam" id="PF09179">
    <property type="entry name" value="TilS"/>
    <property type="match status" value="1"/>
</dbReference>
<dbReference type="InterPro" id="IPR012795">
    <property type="entry name" value="tRNA_Ile_lys_synt_N"/>
</dbReference>
<dbReference type="InterPro" id="IPR012094">
    <property type="entry name" value="tRNA_Ile_lys_synt"/>
</dbReference>
<dbReference type="GO" id="GO:0005524">
    <property type="term" value="F:ATP binding"/>
    <property type="evidence" value="ECO:0007669"/>
    <property type="project" value="UniProtKB-UniRule"/>
</dbReference>
<dbReference type="Pfam" id="PF01171">
    <property type="entry name" value="ATP_bind_3"/>
    <property type="match status" value="1"/>
</dbReference>
<dbReference type="SUPFAM" id="SSF56037">
    <property type="entry name" value="PheT/TilS domain"/>
    <property type="match status" value="1"/>
</dbReference>
<dbReference type="InterPro" id="IPR011063">
    <property type="entry name" value="TilS/TtcA_N"/>
</dbReference>
<comment type="similarity">
    <text evidence="8">Belongs to the tRNA(Ile)-lysidine synthase family.</text>
</comment>
<dbReference type="NCBIfam" id="TIGR02432">
    <property type="entry name" value="lysidine_TilS_N"/>
    <property type="match status" value="1"/>
</dbReference>
<dbReference type="GO" id="GO:0032267">
    <property type="term" value="F:tRNA(Ile)-lysidine synthase activity"/>
    <property type="evidence" value="ECO:0007669"/>
    <property type="project" value="UniProtKB-EC"/>
</dbReference>
<dbReference type="GO" id="GO:0006400">
    <property type="term" value="P:tRNA modification"/>
    <property type="evidence" value="ECO:0007669"/>
    <property type="project" value="UniProtKB-UniRule"/>
</dbReference>
<organism evidence="10 11">
    <name type="scientific">Lawsonibacter hominis</name>
    <dbReference type="NCBI Taxonomy" id="2763053"/>
    <lineage>
        <taxon>Bacteria</taxon>
        <taxon>Bacillati</taxon>
        <taxon>Bacillota</taxon>
        <taxon>Clostridia</taxon>
        <taxon>Eubacteriales</taxon>
        <taxon>Oscillospiraceae</taxon>
        <taxon>Lawsonibacter</taxon>
    </lineage>
</organism>
<keyword evidence="4 8" id="KW-0819">tRNA processing</keyword>
<evidence type="ECO:0000313" key="10">
    <source>
        <dbReference type="EMBL" id="MBC5732743.1"/>
    </source>
</evidence>
<evidence type="ECO:0000256" key="2">
    <source>
        <dbReference type="ARBA" id="ARBA00022490"/>
    </source>
</evidence>
<evidence type="ECO:0000256" key="5">
    <source>
        <dbReference type="ARBA" id="ARBA00022741"/>
    </source>
</evidence>
<dbReference type="InterPro" id="IPR012796">
    <property type="entry name" value="Lysidine-tRNA-synth_C"/>
</dbReference>
<keyword evidence="3 8" id="KW-0436">Ligase</keyword>
<feature type="binding site" evidence="8">
    <location>
        <begin position="26"/>
        <end position="31"/>
    </location>
    <ligand>
        <name>ATP</name>
        <dbReference type="ChEBI" id="CHEBI:30616"/>
    </ligand>
</feature>
<dbReference type="InterPro" id="IPR014729">
    <property type="entry name" value="Rossmann-like_a/b/a_fold"/>
</dbReference>
<evidence type="ECO:0000256" key="8">
    <source>
        <dbReference type="HAMAP-Rule" id="MF_01161"/>
    </source>
</evidence>
<dbReference type="EC" id="6.3.4.19" evidence="8"/>
<sequence length="456" mass="49813">MLQKVLSLSMEYDMLPRGGRVLCAVSGGADSMCLLHLLGELAKPGGFTIAAAHFHHHLRGAESDRDAAFVAQWCAARDILFVMGEGDVNAQAQSRGLGVEETARQLRYDFLRQSAEALDCTRIATAHNADDNLETLLLHLVRGAGLHGLSGIPPRRDGIVRPLLACSRAEVLSYLAEHGIPHVEDSSNSDEAYARNRLRHQVVPVLRDLNPRLSEGVAATMALLRADNDYLNAQAALVCANARWAEDDLVIEARLIAELPPAIAPRAVRRLLEMLGDGNTNCSSAHLNAVVELARGSDPSAVVFLPGGKLAQRVYRELLLTRSSDPLPPFLPAPLVLDGETLLEGTPWRVRCRSLPCPDESERLPGAVYLDRDKVDGVLLLRPRQTGDEIALPRRGGTKTLKKLFIDEKVPRREREHIPVLADRAGVAAVAGFGADQRRLAQTGGRAYELLFWKKE</sequence>
<evidence type="ECO:0000259" key="9">
    <source>
        <dbReference type="SMART" id="SM00977"/>
    </source>
</evidence>
<proteinExistence type="inferred from homology"/>
<dbReference type="Pfam" id="PF11734">
    <property type="entry name" value="TilS_C"/>
    <property type="match status" value="1"/>
</dbReference>
<dbReference type="Gene3D" id="3.30.465.60">
    <property type="match status" value="1"/>
</dbReference>
<dbReference type="Gene3D" id="3.40.50.620">
    <property type="entry name" value="HUPs"/>
    <property type="match status" value="1"/>
</dbReference>
<dbReference type="CDD" id="cd01992">
    <property type="entry name" value="TilS_N"/>
    <property type="match status" value="1"/>
</dbReference>
<gene>
    <name evidence="8 10" type="primary">tilS</name>
    <name evidence="10" type="ORF">H8S57_03235</name>
</gene>
<comment type="subcellular location">
    <subcellularLocation>
        <location evidence="1 8">Cytoplasm</location>
    </subcellularLocation>
</comment>
<evidence type="ECO:0000256" key="3">
    <source>
        <dbReference type="ARBA" id="ARBA00022598"/>
    </source>
</evidence>
<dbReference type="InterPro" id="IPR015262">
    <property type="entry name" value="tRNA_Ile_lys_synt_subst-bd"/>
</dbReference>
<comment type="catalytic activity">
    <reaction evidence="7 8">
        <text>cytidine(34) in tRNA(Ile2) + L-lysine + ATP = lysidine(34) in tRNA(Ile2) + AMP + diphosphate + H(+)</text>
        <dbReference type="Rhea" id="RHEA:43744"/>
        <dbReference type="Rhea" id="RHEA-COMP:10625"/>
        <dbReference type="Rhea" id="RHEA-COMP:10670"/>
        <dbReference type="ChEBI" id="CHEBI:15378"/>
        <dbReference type="ChEBI" id="CHEBI:30616"/>
        <dbReference type="ChEBI" id="CHEBI:32551"/>
        <dbReference type="ChEBI" id="CHEBI:33019"/>
        <dbReference type="ChEBI" id="CHEBI:82748"/>
        <dbReference type="ChEBI" id="CHEBI:83665"/>
        <dbReference type="ChEBI" id="CHEBI:456215"/>
        <dbReference type="EC" id="6.3.4.19"/>
    </reaction>
</comment>
<evidence type="ECO:0000256" key="4">
    <source>
        <dbReference type="ARBA" id="ARBA00022694"/>
    </source>
</evidence>
<name>A0A8J6JBJ4_9FIRM</name>
<evidence type="ECO:0000313" key="11">
    <source>
        <dbReference type="Proteomes" id="UP000661435"/>
    </source>
</evidence>
<dbReference type="Proteomes" id="UP000661435">
    <property type="component" value="Unassembled WGS sequence"/>
</dbReference>
<accession>A0A8J6JBJ4</accession>
<dbReference type="GO" id="GO:0005737">
    <property type="term" value="C:cytoplasm"/>
    <property type="evidence" value="ECO:0007669"/>
    <property type="project" value="UniProtKB-SubCell"/>
</dbReference>
<keyword evidence="5 8" id="KW-0547">Nucleotide-binding</keyword>
<evidence type="ECO:0000256" key="7">
    <source>
        <dbReference type="ARBA" id="ARBA00048539"/>
    </source>
</evidence>
<dbReference type="EMBL" id="JACOPP010000003">
    <property type="protein sequence ID" value="MBC5732743.1"/>
    <property type="molecule type" value="Genomic_DNA"/>
</dbReference>
<comment type="caution">
    <text evidence="10">The sequence shown here is derived from an EMBL/GenBank/DDBJ whole genome shotgun (WGS) entry which is preliminary data.</text>
</comment>
<feature type="domain" description="Lysidine-tRNA(Ile) synthetase C-terminal" evidence="9">
    <location>
        <begin position="379"/>
        <end position="450"/>
    </location>
</feature>
<keyword evidence="2 8" id="KW-0963">Cytoplasm</keyword>
<reference evidence="10" key="1">
    <citation type="submission" date="2020-08" db="EMBL/GenBank/DDBJ databases">
        <title>Genome public.</title>
        <authorList>
            <person name="Liu C."/>
            <person name="Sun Q."/>
        </authorList>
    </citation>
    <scope>NUCLEOTIDE SEQUENCE</scope>
    <source>
        <strain evidence="10">NSJ-51</strain>
    </source>
</reference>
<comment type="function">
    <text evidence="8">Ligates lysine onto the cytidine present at position 34 of the AUA codon-specific tRNA(Ile) that contains the anticodon CAU, in an ATP-dependent manner. Cytidine is converted to lysidine, thus changing the amino acid specificity of the tRNA from methionine to isoleucine.</text>
</comment>
<dbReference type="SUPFAM" id="SSF52402">
    <property type="entry name" value="Adenine nucleotide alpha hydrolases-like"/>
    <property type="match status" value="1"/>
</dbReference>
<dbReference type="SMART" id="SM00977">
    <property type="entry name" value="TilS_C"/>
    <property type="match status" value="1"/>
</dbReference>
<dbReference type="RefSeq" id="WP_186906646.1">
    <property type="nucleotide sequence ID" value="NZ_JACOPP010000003.1"/>
</dbReference>
<dbReference type="NCBIfam" id="TIGR02433">
    <property type="entry name" value="lysidine_TilS_C"/>
    <property type="match status" value="1"/>
</dbReference>
<keyword evidence="6 8" id="KW-0067">ATP-binding</keyword>
<dbReference type="HAMAP" id="MF_01161">
    <property type="entry name" value="tRNA_Ile_lys_synt"/>
    <property type="match status" value="1"/>
</dbReference>
<dbReference type="SUPFAM" id="SSF82829">
    <property type="entry name" value="MesJ substrate recognition domain-like"/>
    <property type="match status" value="1"/>
</dbReference>
<protein>
    <recommendedName>
        <fullName evidence="8">tRNA(Ile)-lysidine synthase</fullName>
        <ecNumber evidence="8">6.3.4.19</ecNumber>
    </recommendedName>
    <alternativeName>
        <fullName evidence="8">tRNA(Ile)-2-lysyl-cytidine synthase</fullName>
    </alternativeName>
    <alternativeName>
        <fullName evidence="8">tRNA(Ile)-lysidine synthetase</fullName>
    </alternativeName>
</protein>
<evidence type="ECO:0000256" key="1">
    <source>
        <dbReference type="ARBA" id="ARBA00004496"/>
    </source>
</evidence>